<name>A0A433U9A3_ELYCH</name>
<feature type="compositionally biased region" description="Polar residues" evidence="1">
    <location>
        <begin position="120"/>
        <end position="131"/>
    </location>
</feature>
<feature type="region of interest" description="Disordered" evidence="1">
    <location>
        <begin position="101"/>
        <end position="131"/>
    </location>
</feature>
<evidence type="ECO:0000313" key="2">
    <source>
        <dbReference type="EMBL" id="RUS90368.1"/>
    </source>
</evidence>
<dbReference type="EMBL" id="RQTK01000034">
    <property type="protein sequence ID" value="RUS90368.1"/>
    <property type="molecule type" value="Genomic_DNA"/>
</dbReference>
<evidence type="ECO:0000256" key="1">
    <source>
        <dbReference type="SAM" id="MobiDB-lite"/>
    </source>
</evidence>
<feature type="compositionally biased region" description="Polar residues" evidence="1">
    <location>
        <begin position="101"/>
        <end position="112"/>
    </location>
</feature>
<feature type="region of interest" description="Disordered" evidence="1">
    <location>
        <begin position="1"/>
        <end position="51"/>
    </location>
</feature>
<feature type="compositionally biased region" description="Low complexity" evidence="1">
    <location>
        <begin position="67"/>
        <end position="79"/>
    </location>
</feature>
<keyword evidence="3" id="KW-1185">Reference proteome</keyword>
<feature type="region of interest" description="Disordered" evidence="1">
    <location>
        <begin position="67"/>
        <end position="87"/>
    </location>
</feature>
<dbReference type="AlphaFoldDB" id="A0A433U9A3"/>
<sequence length="164" mass="17715">QVLQLRRLRQPHRAQVSPRAAPQALPQLQVHRPPDRRLPRQRLGLPAPSPARALGLDAAAAATAAATTTAAAAAQARQQRQPRERLRRRVWPAWAGRAASRMTSEPVSSQVTWGRAGDQASGTESVLGNGRESNSGCYNTKHTNTCHNLTQAATTPNTQTRATI</sequence>
<dbReference type="Proteomes" id="UP000271974">
    <property type="component" value="Unassembled WGS sequence"/>
</dbReference>
<accession>A0A433U9A3</accession>
<feature type="compositionally biased region" description="Basic residues" evidence="1">
    <location>
        <begin position="1"/>
        <end position="12"/>
    </location>
</feature>
<feature type="non-terminal residue" evidence="2">
    <location>
        <position position="1"/>
    </location>
</feature>
<comment type="caution">
    <text evidence="2">The sequence shown here is derived from an EMBL/GenBank/DDBJ whole genome shotgun (WGS) entry which is preliminary data.</text>
</comment>
<reference evidence="2 3" key="1">
    <citation type="submission" date="2019-01" db="EMBL/GenBank/DDBJ databases">
        <title>A draft genome assembly of the solar-powered sea slug Elysia chlorotica.</title>
        <authorList>
            <person name="Cai H."/>
            <person name="Li Q."/>
            <person name="Fang X."/>
            <person name="Li J."/>
            <person name="Curtis N.E."/>
            <person name="Altenburger A."/>
            <person name="Shibata T."/>
            <person name="Feng M."/>
            <person name="Maeda T."/>
            <person name="Schwartz J.A."/>
            <person name="Shigenobu S."/>
            <person name="Lundholm N."/>
            <person name="Nishiyama T."/>
            <person name="Yang H."/>
            <person name="Hasebe M."/>
            <person name="Li S."/>
            <person name="Pierce S.K."/>
            <person name="Wang J."/>
        </authorList>
    </citation>
    <scope>NUCLEOTIDE SEQUENCE [LARGE SCALE GENOMIC DNA]</scope>
    <source>
        <strain evidence="2">EC2010</strain>
        <tissue evidence="2">Whole organism of an adult</tissue>
    </source>
</reference>
<feature type="compositionally biased region" description="Low complexity" evidence="1">
    <location>
        <begin position="41"/>
        <end position="51"/>
    </location>
</feature>
<protein>
    <submittedName>
        <fullName evidence="2">Uncharacterized protein</fullName>
    </submittedName>
</protein>
<proteinExistence type="predicted"/>
<organism evidence="2 3">
    <name type="scientific">Elysia chlorotica</name>
    <name type="common">Eastern emerald elysia</name>
    <name type="synonym">Sea slug</name>
    <dbReference type="NCBI Taxonomy" id="188477"/>
    <lineage>
        <taxon>Eukaryota</taxon>
        <taxon>Metazoa</taxon>
        <taxon>Spiralia</taxon>
        <taxon>Lophotrochozoa</taxon>
        <taxon>Mollusca</taxon>
        <taxon>Gastropoda</taxon>
        <taxon>Heterobranchia</taxon>
        <taxon>Euthyneura</taxon>
        <taxon>Panpulmonata</taxon>
        <taxon>Sacoglossa</taxon>
        <taxon>Placobranchoidea</taxon>
        <taxon>Plakobranchidae</taxon>
        <taxon>Elysia</taxon>
    </lineage>
</organism>
<gene>
    <name evidence="2" type="ORF">EGW08_001863</name>
</gene>
<evidence type="ECO:0000313" key="3">
    <source>
        <dbReference type="Proteomes" id="UP000271974"/>
    </source>
</evidence>